<protein>
    <submittedName>
        <fullName evidence="4">Uncharacterized protein</fullName>
    </submittedName>
</protein>
<dbReference type="Proteomes" id="UP001295684">
    <property type="component" value="Unassembled WGS sequence"/>
</dbReference>
<keyword evidence="2" id="KW-0175">Coiled coil</keyword>
<evidence type="ECO:0000256" key="2">
    <source>
        <dbReference type="SAM" id="Coils"/>
    </source>
</evidence>
<proteinExistence type="predicted"/>
<dbReference type="SMART" id="SM00175">
    <property type="entry name" value="RAB"/>
    <property type="match status" value="1"/>
</dbReference>
<feature type="region of interest" description="Disordered" evidence="3">
    <location>
        <begin position="494"/>
        <end position="521"/>
    </location>
</feature>
<sequence length="994" mass="114240">MNPEEGSTYSVIVTGIKGVGKRSLINAITENKRTSSNVPVMSFAHPQTEKEYNLFFMPNNLIAKGIHGTENRSKDKPRWEDEDKSMESYCFGEVSNHQGLNIYMYDISNSQSFLCLQEQINRSKIMNHGFTYLIGNKVDKQMENRQVEFEEAKNFADECGMAFSEISVVTKKNLTMVIKMIKNGVFQFLKGEKEAPQLPPRDSEFDKIDESLYSATNGSDYEKRLVERMYSNNKNSEEISNSELDHYNLPSQESKKLRTGNFGDNGDSFQEDGRSNPGSDYYNIHDFQQEFHFPLENNIKINQSKSTANIGITPRRNSSGFSKKGRFTPDDFHKRDDVDNYNHFIKQFKLINEEQDRSTHPESKGTAQSYSNLIEKRKLDNNISFSNNAPEIHEDSPSQELHDLEDLDLDYDAYAQKEFEQEEQEEQDIDQVEYQAPSEDVSQEDRVRQPPASYFQKSEIYTPPHLHDNSSLDNIDQEIKKIEDSIKEADQNNNSIAKRRMQFSQQKGRSRNRGVDSSAHTISDINTHRDQHYNYSKSFLDAEEDFSSKSLIDIRTESRQANLRKSQERGFKSKGNMSSRAKKSPISLTKVYKPVIEGEILLKITVKLKEDSIQVLNVYKGDTAFSIADRCISQYLNKMKTTLTVKNKTIIELKKKLATYIQNEINSSIQHLKEEVEKEEQRALKENLKKMELKKKQALDKKKPFDLKTEKRPQEKEILKKEHPIIGQVKVMLGPTRTGNIAVREGCDPEKVAENFMHSYSVPQKHKETIIARISQVISQKAKLDSQKKVYHAAEMEEDSNNLQSASEESEAINGNNFFNIPDQNHEFSESPNVPTRFGEINRNETENENPNTQMMSPHFRGQDLYVQQPVYQNNINYAKTPQLQLDEKIEFEGFSPKSSETLSRRGSLAHHSNGKLIDSSKSKKRSSSKQKRTGNLLYKVRLNFDGQSSIVVKVKEGDNLYSKAAEIVQMHNLDKSLIMKISELLSKPSALER</sequence>
<feature type="compositionally biased region" description="Basic residues" evidence="3">
    <location>
        <begin position="923"/>
        <end position="933"/>
    </location>
</feature>
<feature type="region of interest" description="Disordered" evidence="3">
    <location>
        <begin position="558"/>
        <end position="582"/>
    </location>
</feature>
<dbReference type="EMBL" id="CAMPGE010019689">
    <property type="protein sequence ID" value="CAI2378007.1"/>
    <property type="molecule type" value="Genomic_DNA"/>
</dbReference>
<gene>
    <name evidence="4" type="ORF">ECRASSUSDP1_LOCUS19398</name>
</gene>
<dbReference type="GO" id="GO:0003924">
    <property type="term" value="F:GTPase activity"/>
    <property type="evidence" value="ECO:0007669"/>
    <property type="project" value="InterPro"/>
</dbReference>
<keyword evidence="5" id="KW-1185">Reference proteome</keyword>
<feature type="region of interest" description="Disordered" evidence="3">
    <location>
        <begin position="251"/>
        <end position="279"/>
    </location>
</feature>
<reference evidence="4" key="1">
    <citation type="submission" date="2023-07" db="EMBL/GenBank/DDBJ databases">
        <authorList>
            <consortium name="AG Swart"/>
            <person name="Singh M."/>
            <person name="Singh A."/>
            <person name="Seah K."/>
            <person name="Emmerich C."/>
        </authorList>
    </citation>
    <scope>NUCLEOTIDE SEQUENCE</scope>
    <source>
        <strain evidence="4">DP1</strain>
    </source>
</reference>
<feature type="compositionally biased region" description="Polar residues" evidence="3">
    <location>
        <begin position="494"/>
        <end position="507"/>
    </location>
</feature>
<dbReference type="Pfam" id="PF00071">
    <property type="entry name" value="Ras"/>
    <property type="match status" value="1"/>
</dbReference>
<keyword evidence="1" id="KW-0547">Nucleotide-binding</keyword>
<evidence type="ECO:0000313" key="4">
    <source>
        <dbReference type="EMBL" id="CAI2378007.1"/>
    </source>
</evidence>
<evidence type="ECO:0000256" key="3">
    <source>
        <dbReference type="SAM" id="MobiDB-lite"/>
    </source>
</evidence>
<dbReference type="InterPro" id="IPR001806">
    <property type="entry name" value="Small_GTPase"/>
</dbReference>
<comment type="caution">
    <text evidence="4">The sequence shown here is derived from an EMBL/GenBank/DDBJ whole genome shotgun (WGS) entry which is preliminary data.</text>
</comment>
<organism evidence="4 5">
    <name type="scientific">Euplotes crassus</name>
    <dbReference type="NCBI Taxonomy" id="5936"/>
    <lineage>
        <taxon>Eukaryota</taxon>
        <taxon>Sar</taxon>
        <taxon>Alveolata</taxon>
        <taxon>Ciliophora</taxon>
        <taxon>Intramacronucleata</taxon>
        <taxon>Spirotrichea</taxon>
        <taxon>Hypotrichia</taxon>
        <taxon>Euplotida</taxon>
        <taxon>Euplotidae</taxon>
        <taxon>Moneuplotes</taxon>
    </lineage>
</organism>
<feature type="region of interest" description="Disordered" evidence="3">
    <location>
        <begin position="897"/>
        <end position="933"/>
    </location>
</feature>
<dbReference type="PANTHER" id="PTHR47978">
    <property type="match status" value="1"/>
</dbReference>
<dbReference type="AlphaFoldDB" id="A0AAD2D2V4"/>
<feature type="coiled-coil region" evidence="2">
    <location>
        <begin position="662"/>
        <end position="701"/>
    </location>
</feature>
<accession>A0AAD2D2V4</accession>
<evidence type="ECO:0000256" key="1">
    <source>
        <dbReference type="ARBA" id="ARBA00022741"/>
    </source>
</evidence>
<dbReference type="PROSITE" id="PS51419">
    <property type="entry name" value="RAB"/>
    <property type="match status" value="1"/>
</dbReference>
<dbReference type="GO" id="GO:0005525">
    <property type="term" value="F:GTP binding"/>
    <property type="evidence" value="ECO:0007669"/>
    <property type="project" value="InterPro"/>
</dbReference>
<evidence type="ECO:0000313" key="5">
    <source>
        <dbReference type="Proteomes" id="UP001295684"/>
    </source>
</evidence>
<dbReference type="InterPro" id="IPR027417">
    <property type="entry name" value="P-loop_NTPase"/>
</dbReference>
<name>A0AAD2D2V4_EUPCR</name>
<dbReference type="SUPFAM" id="SSF52540">
    <property type="entry name" value="P-loop containing nucleoside triphosphate hydrolases"/>
    <property type="match status" value="1"/>
</dbReference>
<dbReference type="Gene3D" id="3.40.50.300">
    <property type="entry name" value="P-loop containing nucleotide triphosphate hydrolases"/>
    <property type="match status" value="1"/>
</dbReference>